<organism evidence="3 4">
    <name type="scientific">Rhizobium multihospitium</name>
    <dbReference type="NCBI Taxonomy" id="410764"/>
    <lineage>
        <taxon>Bacteria</taxon>
        <taxon>Pseudomonadati</taxon>
        <taxon>Pseudomonadota</taxon>
        <taxon>Alphaproteobacteria</taxon>
        <taxon>Hyphomicrobiales</taxon>
        <taxon>Rhizobiaceae</taxon>
        <taxon>Rhizobium/Agrobacterium group</taxon>
        <taxon>Rhizobium</taxon>
    </lineage>
</organism>
<protein>
    <submittedName>
        <fullName evidence="3">Acetyl esterase/lipase</fullName>
    </submittedName>
</protein>
<dbReference type="SUPFAM" id="SSF53474">
    <property type="entry name" value="alpha/beta-Hydrolases"/>
    <property type="match status" value="1"/>
</dbReference>
<evidence type="ECO:0000256" key="1">
    <source>
        <dbReference type="ARBA" id="ARBA00022801"/>
    </source>
</evidence>
<dbReference type="PANTHER" id="PTHR48081:SF6">
    <property type="entry name" value="PEPTIDASE S9 PROLYL OLIGOPEPTIDASE CATALYTIC DOMAIN-CONTAINING PROTEIN"/>
    <property type="match status" value="1"/>
</dbReference>
<dbReference type="GO" id="GO:0006508">
    <property type="term" value="P:proteolysis"/>
    <property type="evidence" value="ECO:0007669"/>
    <property type="project" value="InterPro"/>
</dbReference>
<dbReference type="PANTHER" id="PTHR48081">
    <property type="entry name" value="AB HYDROLASE SUPERFAMILY PROTEIN C4A8.06C"/>
    <property type="match status" value="1"/>
</dbReference>
<sequence length="329" mass="35710">MRLLTVRSFMEQLSVILGLVAVGGSAQAKPMIWQPAEGVTQIALWPGAVPDAQPVSGSEDVSITTKGVAGKPNTNVTNVTGPTISVYLPKGKNTGAAVVVVPGGGFQVLAIDLEGTEACDWANSIGMTCVLLKYRVPSPPYSWQCDCRPDNLSISEPSLQDLQRAMRMVRYHAEQWHIDPHKVGVLGFSAGGYLVAEISTLFDRPLYPKVDNADNESARPDFAMPIYPGHLAKYPGHPAKGDDMRLNPNIPVSNQTPPTFLVQAEDDDEDGVNQSLVYYAALWKAHVPAEMHLYANGGHAFGFRRTELPITSWPVQGEVWLRTIGIIPN</sequence>
<dbReference type="Pfam" id="PF00326">
    <property type="entry name" value="Peptidase_S9"/>
    <property type="match status" value="1"/>
</dbReference>
<dbReference type="InterPro" id="IPR029058">
    <property type="entry name" value="AB_hydrolase_fold"/>
</dbReference>
<dbReference type="RefSeq" id="WP_208603571.1">
    <property type="nucleotide sequence ID" value="NZ_FMAG01000008.1"/>
</dbReference>
<dbReference type="EMBL" id="FMAG01000008">
    <property type="protein sequence ID" value="SCB44392.1"/>
    <property type="molecule type" value="Genomic_DNA"/>
</dbReference>
<dbReference type="InterPro" id="IPR050300">
    <property type="entry name" value="GDXG_lipolytic_enzyme"/>
</dbReference>
<evidence type="ECO:0000313" key="4">
    <source>
        <dbReference type="Proteomes" id="UP000199101"/>
    </source>
</evidence>
<keyword evidence="1" id="KW-0378">Hydrolase</keyword>
<dbReference type="InterPro" id="IPR001375">
    <property type="entry name" value="Peptidase_S9_cat"/>
</dbReference>
<reference evidence="4" key="1">
    <citation type="submission" date="2016-08" db="EMBL/GenBank/DDBJ databases">
        <authorList>
            <person name="Varghese N."/>
            <person name="Submissions Spin"/>
        </authorList>
    </citation>
    <scope>NUCLEOTIDE SEQUENCE [LARGE SCALE GENOMIC DNA]</scope>
    <source>
        <strain evidence="4">HAMBI 2975</strain>
    </source>
</reference>
<evidence type="ECO:0000259" key="2">
    <source>
        <dbReference type="Pfam" id="PF00326"/>
    </source>
</evidence>
<accession>A0A1C3WWK2</accession>
<dbReference type="GO" id="GO:0008236">
    <property type="term" value="F:serine-type peptidase activity"/>
    <property type="evidence" value="ECO:0007669"/>
    <property type="project" value="InterPro"/>
</dbReference>
<feature type="domain" description="Peptidase S9 prolyl oligopeptidase catalytic" evidence="2">
    <location>
        <begin position="165"/>
        <end position="305"/>
    </location>
</feature>
<evidence type="ECO:0000313" key="3">
    <source>
        <dbReference type="EMBL" id="SCB44392.1"/>
    </source>
</evidence>
<dbReference type="STRING" id="410764.GA0061103_6477"/>
<name>A0A1C3WWK2_9HYPH</name>
<dbReference type="AlphaFoldDB" id="A0A1C3WWK2"/>
<gene>
    <name evidence="3" type="ORF">GA0061103_6477</name>
</gene>
<dbReference type="Proteomes" id="UP000199101">
    <property type="component" value="Unassembled WGS sequence"/>
</dbReference>
<proteinExistence type="predicted"/>
<dbReference type="Gene3D" id="3.40.50.1820">
    <property type="entry name" value="alpha/beta hydrolase"/>
    <property type="match status" value="1"/>
</dbReference>
<keyword evidence="4" id="KW-1185">Reference proteome</keyword>